<keyword evidence="3" id="KW-1185">Reference proteome</keyword>
<accession>A0A0D0NUP8</accession>
<dbReference type="Proteomes" id="UP000032066">
    <property type="component" value="Unassembled WGS sequence"/>
</dbReference>
<dbReference type="STRING" id="2064.TR51_28975"/>
<evidence type="ECO:0000313" key="3">
    <source>
        <dbReference type="Proteomes" id="UP000032066"/>
    </source>
</evidence>
<dbReference type="AlphaFoldDB" id="A0A0D0NUP8"/>
<comment type="caution">
    <text evidence="2">The sequence shown here is derived from an EMBL/GenBank/DDBJ whole genome shotgun (WGS) entry which is preliminary data.</text>
</comment>
<dbReference type="PATRIC" id="fig|2064.6.peg.6153"/>
<dbReference type="PANTHER" id="PTHR39639:SF1">
    <property type="entry name" value="DUF262 DOMAIN-CONTAINING PROTEIN"/>
    <property type="match status" value="1"/>
</dbReference>
<proteinExistence type="predicted"/>
<sequence length="359" mass="41322">MGTRVATEADIVEKFKSSQNALVIQASDLSLETVSQMAQTGAIDVSPLFQRRERWDLRRQSALIESFLLNVPVPPVYLSEDDYGSYSVIDGKQRITAIRDFMMDKFQLSSLDRFHEISGLKFSELPGQLQNSLKVRPYIRAITILRQSDRATKYEVFHRLNSGGEPLNAQEIRNVIYRGHLNDLVMELSEAPFLRRQLKIRDNKSTSYNLMHDAEFVLRYLMLVEEWRDFSGDYRKSMDSYMERHAALKTPEIAALRSSFQRALDACESIWGDFAFKRPDGGGWRDQMLAGMFDAQMVAISLADDKRIASLGSRRDEVLQKTRELFSDATFDNSVRVSTNTATRVFYRIDKVWEMVSSF</sequence>
<dbReference type="Pfam" id="PF03235">
    <property type="entry name" value="GmrSD_N"/>
    <property type="match status" value="1"/>
</dbReference>
<dbReference type="EMBL" id="JXZB01000004">
    <property type="protein sequence ID" value="KIQ62921.1"/>
    <property type="molecule type" value="Genomic_DNA"/>
</dbReference>
<evidence type="ECO:0000313" key="2">
    <source>
        <dbReference type="EMBL" id="KIQ62921.1"/>
    </source>
</evidence>
<organism evidence="2 3">
    <name type="scientific">Kitasatospora griseola</name>
    <name type="common">Streptomyces griseolosporeus</name>
    <dbReference type="NCBI Taxonomy" id="2064"/>
    <lineage>
        <taxon>Bacteria</taxon>
        <taxon>Bacillati</taxon>
        <taxon>Actinomycetota</taxon>
        <taxon>Actinomycetes</taxon>
        <taxon>Kitasatosporales</taxon>
        <taxon>Streptomycetaceae</taxon>
        <taxon>Kitasatospora</taxon>
    </lineage>
</organism>
<name>A0A0D0NUP8_KITGR</name>
<dbReference type="PANTHER" id="PTHR39639">
    <property type="entry name" value="CHROMOSOME 16, WHOLE GENOME SHOTGUN SEQUENCE"/>
    <property type="match status" value="1"/>
</dbReference>
<gene>
    <name evidence="2" type="ORF">TR51_28975</name>
</gene>
<dbReference type="InterPro" id="IPR004919">
    <property type="entry name" value="GmrSD_N"/>
</dbReference>
<protein>
    <recommendedName>
        <fullName evidence="1">GmrSD restriction endonucleases N-terminal domain-containing protein</fullName>
    </recommendedName>
</protein>
<reference evidence="2 3" key="1">
    <citation type="submission" date="2015-02" db="EMBL/GenBank/DDBJ databases">
        <title>Draft genome sequence of Kitasatospora griseola MF730-N6, a bafilomycin, terpentecin and satosporin producer.</title>
        <authorList>
            <person name="Arens J.C."/>
            <person name="Haltli B."/>
            <person name="Kerr R.G."/>
        </authorList>
    </citation>
    <scope>NUCLEOTIDE SEQUENCE [LARGE SCALE GENOMIC DNA]</scope>
    <source>
        <strain evidence="2 3">MF730-N6</strain>
    </source>
</reference>
<feature type="domain" description="GmrSD restriction endonucleases N-terminal" evidence="1">
    <location>
        <begin position="44"/>
        <end position="176"/>
    </location>
</feature>
<evidence type="ECO:0000259" key="1">
    <source>
        <dbReference type="Pfam" id="PF03235"/>
    </source>
</evidence>